<organism evidence="2">
    <name type="scientific">Melampsora larici-populina (strain 98AG31 / pathotype 3-4-7)</name>
    <name type="common">Poplar leaf rust fungus</name>
    <dbReference type="NCBI Taxonomy" id="747676"/>
    <lineage>
        <taxon>Eukaryota</taxon>
        <taxon>Fungi</taxon>
        <taxon>Dikarya</taxon>
        <taxon>Basidiomycota</taxon>
        <taxon>Pucciniomycotina</taxon>
        <taxon>Pucciniomycetes</taxon>
        <taxon>Pucciniales</taxon>
        <taxon>Melampsoraceae</taxon>
        <taxon>Melampsora</taxon>
    </lineage>
</organism>
<keyword evidence="2" id="KW-1185">Reference proteome</keyword>
<dbReference type="RefSeq" id="XP_007406994.1">
    <property type="nucleotide sequence ID" value="XM_007406932.1"/>
</dbReference>
<dbReference type="KEGG" id="mlr:MELLADRAFT_71142"/>
<sequence>MPRRRNSAPTSLLLVSPTKPLIRGAPKFVIPSPPSTQAIHLAEHHRSKRFETKTNVGPLKEMPKLEFPVGVYGFSPSSTTPTNPNLLVELHSAKLDSYFIPQGQYP</sequence>
<evidence type="ECO:0000313" key="1">
    <source>
        <dbReference type="EMBL" id="EGG09940.1"/>
    </source>
</evidence>
<dbReference type="OrthoDB" id="2495758at2759"/>
<dbReference type="HOGENOM" id="CLU_2223814_0_0_1"/>
<dbReference type="AlphaFoldDB" id="F4RCR2"/>
<accession>F4RCR2</accession>
<proteinExistence type="predicted"/>
<name>F4RCR2_MELLP</name>
<protein>
    <submittedName>
        <fullName evidence="1">Uncharacterized protein</fullName>
    </submittedName>
</protein>
<dbReference type="VEuPathDB" id="FungiDB:MELLADRAFT_71142"/>
<gene>
    <name evidence="1" type="ORF">MELLADRAFT_71142</name>
</gene>
<dbReference type="InParanoid" id="F4RCR2"/>
<reference evidence="2" key="1">
    <citation type="journal article" date="2011" name="Proc. Natl. Acad. Sci. U.S.A.">
        <title>Obligate biotrophy features unraveled by the genomic analysis of rust fungi.</title>
        <authorList>
            <person name="Duplessis S."/>
            <person name="Cuomo C.A."/>
            <person name="Lin Y.-C."/>
            <person name="Aerts A."/>
            <person name="Tisserant E."/>
            <person name="Veneault-Fourrey C."/>
            <person name="Joly D.L."/>
            <person name="Hacquard S."/>
            <person name="Amselem J."/>
            <person name="Cantarel B.L."/>
            <person name="Chiu R."/>
            <person name="Coutinho P.M."/>
            <person name="Feau N."/>
            <person name="Field M."/>
            <person name="Frey P."/>
            <person name="Gelhaye E."/>
            <person name="Goldberg J."/>
            <person name="Grabherr M.G."/>
            <person name="Kodira C.D."/>
            <person name="Kohler A."/>
            <person name="Kuees U."/>
            <person name="Lindquist E.A."/>
            <person name="Lucas S.M."/>
            <person name="Mago R."/>
            <person name="Mauceli E."/>
            <person name="Morin E."/>
            <person name="Murat C."/>
            <person name="Pangilinan J.L."/>
            <person name="Park R."/>
            <person name="Pearson M."/>
            <person name="Quesneville H."/>
            <person name="Rouhier N."/>
            <person name="Sakthikumar S."/>
            <person name="Salamov A.A."/>
            <person name="Schmutz J."/>
            <person name="Selles B."/>
            <person name="Shapiro H."/>
            <person name="Tanguay P."/>
            <person name="Tuskan G.A."/>
            <person name="Henrissat B."/>
            <person name="Van de Peer Y."/>
            <person name="Rouze P."/>
            <person name="Ellis J.G."/>
            <person name="Dodds P.N."/>
            <person name="Schein J.E."/>
            <person name="Zhong S."/>
            <person name="Hamelin R.C."/>
            <person name="Grigoriev I.V."/>
            <person name="Szabo L.J."/>
            <person name="Martin F."/>
        </authorList>
    </citation>
    <scope>NUCLEOTIDE SEQUENCE [LARGE SCALE GENOMIC DNA]</scope>
    <source>
        <strain evidence="2">98AG31 / pathotype 3-4-7</strain>
    </source>
</reference>
<dbReference type="EMBL" id="GL883096">
    <property type="protein sequence ID" value="EGG09940.1"/>
    <property type="molecule type" value="Genomic_DNA"/>
</dbReference>
<evidence type="ECO:0000313" key="2">
    <source>
        <dbReference type="Proteomes" id="UP000001072"/>
    </source>
</evidence>
<dbReference type="GeneID" id="18931738"/>
<dbReference type="Proteomes" id="UP000001072">
    <property type="component" value="Unassembled WGS sequence"/>
</dbReference>